<evidence type="ECO:0000313" key="3">
    <source>
        <dbReference type="Proteomes" id="UP000525987"/>
    </source>
</evidence>
<organism evidence="2 3">
    <name type="scientific">Halomonas organivorans</name>
    <dbReference type="NCBI Taxonomy" id="257772"/>
    <lineage>
        <taxon>Bacteria</taxon>
        <taxon>Pseudomonadati</taxon>
        <taxon>Pseudomonadota</taxon>
        <taxon>Gammaproteobacteria</taxon>
        <taxon>Oceanospirillales</taxon>
        <taxon>Halomonadaceae</taxon>
        <taxon>Halomonas</taxon>
    </lineage>
</organism>
<dbReference type="InterPro" id="IPR018875">
    <property type="entry name" value="Antirepressor_Ant_N"/>
</dbReference>
<proteinExistence type="predicted"/>
<name>A0A7W5C1E2_9GAMM</name>
<feature type="domain" description="Antirepressor protein ant N-terminal" evidence="1">
    <location>
        <begin position="10"/>
        <end position="123"/>
    </location>
</feature>
<dbReference type="Proteomes" id="UP000525987">
    <property type="component" value="Unassembled WGS sequence"/>
</dbReference>
<dbReference type="EMBL" id="JACHXM010000027">
    <property type="protein sequence ID" value="MBB3142831.1"/>
    <property type="molecule type" value="Genomic_DNA"/>
</dbReference>
<keyword evidence="3" id="KW-1185">Reference proteome</keyword>
<evidence type="ECO:0000313" key="2">
    <source>
        <dbReference type="EMBL" id="MBB3142831.1"/>
    </source>
</evidence>
<gene>
    <name evidence="2" type="ORF">FHR96_003733</name>
</gene>
<dbReference type="PRINTS" id="PR01994">
    <property type="entry name" value="ANTIREPRESSR"/>
</dbReference>
<dbReference type="Pfam" id="PF10547">
    <property type="entry name" value="P22_AR_N"/>
    <property type="match status" value="1"/>
</dbReference>
<comment type="caution">
    <text evidence="2">The sequence shown here is derived from an EMBL/GenBank/DDBJ whole genome shotgun (WGS) entry which is preliminary data.</text>
</comment>
<accession>A0A7W5C1E2</accession>
<dbReference type="RefSeq" id="WP_183389190.1">
    <property type="nucleotide sequence ID" value="NZ_JACHXM010000027.1"/>
</dbReference>
<sequence>MTAITASPVSVEFHGTAIPTFSVEGVVRVAMKPICDTIGLAWHGQHERIKRHAVLKTCVRVIRTQLPGERQHRKLLTLPLSKLNGWLFGIDTNRVKPEIRQRLVEYQAECFDVLADYWQKGEAVNPRATTIDERRPLNRAVRTLANLRSARGEAADYAGMWKLVNGYLGVAHIEDASPAQVEQAMSFVQESIDGETRRLLEGEFIERAELPSAQAEINLPRTKAWFDFPRSELYGEGCAERSALSQLIRTLERAHAEGQAVTVNNVAGAGAELLALRHHLEAGTRSASAALNDTQVEELFQLYLCVKRVCDIYDRYSLCEAMTLLGSRAGVDLHDQLRDGVRVADSLASHLKPQFEREWQARPNLRRM</sequence>
<dbReference type="AlphaFoldDB" id="A0A7W5C1E2"/>
<evidence type="ECO:0000259" key="1">
    <source>
        <dbReference type="Pfam" id="PF10547"/>
    </source>
</evidence>
<reference evidence="2 3" key="1">
    <citation type="submission" date="2020-08" db="EMBL/GenBank/DDBJ databases">
        <title>Genomic Encyclopedia of Type Strains, Phase III (KMG-III): the genomes of soil and plant-associated and newly described type strains.</title>
        <authorList>
            <person name="Whitman W."/>
        </authorList>
    </citation>
    <scope>NUCLEOTIDE SEQUENCE [LARGE SCALE GENOMIC DNA]</scope>
    <source>
        <strain evidence="2 3">CECT 5995</strain>
    </source>
</reference>
<protein>
    <recommendedName>
        <fullName evidence="1">Antirepressor protein ant N-terminal domain-containing protein</fullName>
    </recommendedName>
</protein>